<feature type="region of interest" description="Disordered" evidence="1">
    <location>
        <begin position="462"/>
        <end position="497"/>
    </location>
</feature>
<protein>
    <submittedName>
        <fullName evidence="2">Uncharacterized protein</fullName>
    </submittedName>
</protein>
<feature type="compositionally biased region" description="Polar residues" evidence="1">
    <location>
        <begin position="242"/>
        <end position="292"/>
    </location>
</feature>
<dbReference type="HOGENOM" id="CLU_423047_0_0_1"/>
<proteinExistence type="predicted"/>
<dbReference type="KEGG" id="pti:PHATR_46710"/>
<keyword evidence="3" id="KW-1185">Reference proteome</keyword>
<feature type="region of interest" description="Disordered" evidence="1">
    <location>
        <begin position="236"/>
        <end position="292"/>
    </location>
</feature>
<feature type="compositionally biased region" description="Polar residues" evidence="1">
    <location>
        <begin position="465"/>
        <end position="480"/>
    </location>
</feature>
<evidence type="ECO:0000313" key="2">
    <source>
        <dbReference type="EMBL" id="ACI65138.1"/>
    </source>
</evidence>
<dbReference type="Proteomes" id="UP000000759">
    <property type="component" value="Chromosome 11"/>
</dbReference>
<name>B5Y3J4_PHATC</name>
<dbReference type="InParanoid" id="B5Y3J4"/>
<dbReference type="EMBL" id="CP001141">
    <property type="protein sequence ID" value="ACI65138.1"/>
    <property type="molecule type" value="Genomic_DNA"/>
</dbReference>
<feature type="compositionally biased region" description="Polar residues" evidence="1">
    <location>
        <begin position="535"/>
        <end position="546"/>
    </location>
</feature>
<reference evidence="2 3" key="1">
    <citation type="journal article" date="2008" name="Nature">
        <title>The Phaeodactylum genome reveals the evolutionary history of diatom genomes.</title>
        <authorList>
            <person name="Bowler C."/>
            <person name="Allen A.E."/>
            <person name="Badger J.H."/>
            <person name="Grimwood J."/>
            <person name="Jabbari K."/>
            <person name="Kuo A."/>
            <person name="Maheswari U."/>
            <person name="Martens C."/>
            <person name="Maumus F."/>
            <person name="Otillar R.P."/>
            <person name="Rayko E."/>
            <person name="Salamov A."/>
            <person name="Vandepoele K."/>
            <person name="Beszteri B."/>
            <person name="Gruber A."/>
            <person name="Heijde M."/>
            <person name="Katinka M."/>
            <person name="Mock T."/>
            <person name="Valentin K."/>
            <person name="Verret F."/>
            <person name="Berges J.A."/>
            <person name="Brownlee C."/>
            <person name="Cadoret J.P."/>
            <person name="Chiovitti A."/>
            <person name="Choi C.J."/>
            <person name="Coesel S."/>
            <person name="De Martino A."/>
            <person name="Detter J.C."/>
            <person name="Durkin C."/>
            <person name="Falciatore A."/>
            <person name="Fournet J."/>
            <person name="Haruta M."/>
            <person name="Huysman M.J."/>
            <person name="Jenkins B.D."/>
            <person name="Jiroutova K."/>
            <person name="Jorgensen R.E."/>
            <person name="Joubert Y."/>
            <person name="Kaplan A."/>
            <person name="Kroger N."/>
            <person name="Kroth P.G."/>
            <person name="La Roche J."/>
            <person name="Lindquist E."/>
            <person name="Lommer M."/>
            <person name="Martin-Jezequel V."/>
            <person name="Lopez P.J."/>
            <person name="Lucas S."/>
            <person name="Mangogna M."/>
            <person name="McGinnis K."/>
            <person name="Medlin L.K."/>
            <person name="Montsant A."/>
            <person name="Oudot-Le Secq M.P."/>
            <person name="Napoli C."/>
            <person name="Obornik M."/>
            <person name="Parker M.S."/>
            <person name="Petit J.L."/>
            <person name="Porcel B.M."/>
            <person name="Poulsen N."/>
            <person name="Robison M."/>
            <person name="Rychlewski L."/>
            <person name="Rynearson T.A."/>
            <person name="Schmutz J."/>
            <person name="Shapiro H."/>
            <person name="Siaut M."/>
            <person name="Stanley M."/>
            <person name="Sussman M.R."/>
            <person name="Taylor A.R."/>
            <person name="Vardi A."/>
            <person name="von Dassow P."/>
            <person name="Vyverman W."/>
            <person name="Willis A."/>
            <person name="Wyrwicz L.S."/>
            <person name="Rokhsar D.S."/>
            <person name="Weissenbach J."/>
            <person name="Armbrust E.V."/>
            <person name="Green B.R."/>
            <person name="Van de Peer Y."/>
            <person name="Grigoriev I.V."/>
        </authorList>
    </citation>
    <scope>NUCLEOTIDE SEQUENCE [LARGE SCALE GENOMIC DNA]</scope>
    <source>
        <strain evidence="2 3">CCAP 1055/1</strain>
    </source>
</reference>
<organism evidence="2 3">
    <name type="scientific">Phaeodactylum tricornutum (strain CCAP 1055/1)</name>
    <dbReference type="NCBI Taxonomy" id="556484"/>
    <lineage>
        <taxon>Eukaryota</taxon>
        <taxon>Sar</taxon>
        <taxon>Stramenopiles</taxon>
        <taxon>Ochrophyta</taxon>
        <taxon>Bacillariophyta</taxon>
        <taxon>Bacillariophyceae</taxon>
        <taxon>Bacillariophycidae</taxon>
        <taxon>Naviculales</taxon>
        <taxon>Phaeodactylaceae</taxon>
        <taxon>Phaeodactylum</taxon>
    </lineage>
</organism>
<feature type="compositionally biased region" description="Polar residues" evidence="1">
    <location>
        <begin position="609"/>
        <end position="633"/>
    </location>
</feature>
<sequence length="648" mass="68582">MVEGRFQRFRPSVYRLEQQFHPIKLFAIRHSSPEVDAAVTGRIPIRVRVRSRNLWTRQLRGGRQGRMAPEPPSRVYRPRRRNSFNRTDFHPESVVTRQRIRSIMWSYSQTSLLLLVVLATTTPHVRAFQALESSIVRRGISSSTLPVTASPPQTLLHATSNSNPQFAAGPDGKTFVHVADPTSIDNRGSPAGQLFQTRNAPPRAATMSSRDARWGRVDVDTGRPLFAMSVAAGASPGDLASGVSSRNSGQQGSTANLAQEWSQMNKGSEGASSSQSNVRGVSPPGQSSMYGNYAQDMSQVNTFGGNVNDSGVSPAGQLFKMGKAKTAASLGSGRDSRWGRVEVDTARPMFAMSAAAGASPNDLASGVTASYRGVRGSSPASAADGNLAQEWSKMSGGQDGDGSPAGRIFKNRNSRTLAPAPETRDSRWGRLDVDTARPLLSMSVAAGATPSDLVVRRPSRADGYSQASNLGSPSARSANTDKMLAESSYSRDSRWGRIDVDTGRPMFAMSAAAGASPNDLASGVSPRGRGGSLAPYQSNESQNSGGSPAGRLFQTGNANTAAPRGGSRDSRWGRVEVDTARPMFAMSAAAGASPNDLASGVSATFRGDQGSTFNGNRNQQGPSSSTARTSTAYGNLAEEWSQINKGGD</sequence>
<accession>B5Y3J4</accession>
<dbReference type="GeneID" id="7204620"/>
<feature type="region of interest" description="Disordered" evidence="1">
    <location>
        <begin position="391"/>
        <end position="430"/>
    </location>
</feature>
<feature type="region of interest" description="Disordered" evidence="1">
    <location>
        <begin position="181"/>
        <end position="216"/>
    </location>
</feature>
<gene>
    <name evidence="2" type="ORF">PHATR_46710</name>
</gene>
<dbReference type="AlphaFoldDB" id="B5Y3J4"/>
<feature type="region of interest" description="Disordered" evidence="1">
    <location>
        <begin position="590"/>
        <end position="648"/>
    </location>
</feature>
<evidence type="ECO:0000256" key="1">
    <source>
        <dbReference type="SAM" id="MobiDB-lite"/>
    </source>
</evidence>
<dbReference type="PaxDb" id="2850-Phatr46710"/>
<evidence type="ECO:0000313" key="3">
    <source>
        <dbReference type="Proteomes" id="UP000000759"/>
    </source>
</evidence>
<reference evidence="3" key="2">
    <citation type="submission" date="2008-08" db="EMBL/GenBank/DDBJ databases">
        <authorList>
            <consortium name="Diatom Consortium"/>
            <person name="Grigoriev I."/>
            <person name="Grimwood J."/>
            <person name="Kuo A."/>
            <person name="Otillar R.P."/>
            <person name="Salamov A."/>
            <person name="Detter J.C."/>
            <person name="Lindquist E."/>
            <person name="Shapiro H."/>
            <person name="Lucas S."/>
            <person name="Glavina del Rio T."/>
            <person name="Pitluck S."/>
            <person name="Rokhsar D."/>
            <person name="Bowler C."/>
        </authorList>
    </citation>
    <scope>GENOME REANNOTATION</scope>
    <source>
        <strain evidence="3">CCAP 1055/1</strain>
    </source>
</reference>
<dbReference type="RefSeq" id="XP_002185668.1">
    <property type="nucleotide sequence ID" value="XM_002185632.1"/>
</dbReference>
<feature type="region of interest" description="Disordered" evidence="1">
    <location>
        <begin position="59"/>
        <end position="83"/>
    </location>
</feature>
<feature type="region of interest" description="Disordered" evidence="1">
    <location>
        <begin position="513"/>
        <end position="573"/>
    </location>
</feature>